<accession>A0A859FJS7</accession>
<dbReference type="KEGG" id="psua:FLK61_41440"/>
<dbReference type="Proteomes" id="UP000318138">
    <property type="component" value="Chromosome"/>
</dbReference>
<evidence type="ECO:0000313" key="1">
    <source>
        <dbReference type="EMBL" id="QKS73057.1"/>
    </source>
</evidence>
<dbReference type="AlphaFoldDB" id="A0A859FJS7"/>
<dbReference type="EMBL" id="CP041372">
    <property type="protein sequence ID" value="QKS73057.1"/>
    <property type="molecule type" value="Genomic_DNA"/>
</dbReference>
<sequence>MLNKLEKKRFRLYQTENSKYKSSLFDLIGGDLETKQTKGLAYLLNLSSEFLEGFIRMNVINNNMKDRLSEAGYKALLNSDFLSIDAEMVSLEKEKVRRDITLSFFYKSKKCFVLVLEAKNIRAGKVYNLEKQLEKYIDNKYFPHDGNVPKLAVALTKYKQSFRSNKFISLTWVEIIQVLHQTLQLNLESTKYEVLKDYYNFITGVDKGMNYYEKEVLSVPAGKTFEEITNYHIHACPDRSPYNYRDPLFIAFRQKNGGVMDKLYKIEDILILPPKNQSVLKDISDGSLSYKQRLLTYIDERNKGHGFKKHDIYRFYILSEREHISLQHCPKPEKNNSGGWYYTLSEVLSGRKVIYTDSK</sequence>
<evidence type="ECO:0008006" key="3">
    <source>
        <dbReference type="Google" id="ProtNLM"/>
    </source>
</evidence>
<keyword evidence="2" id="KW-1185">Reference proteome</keyword>
<dbReference type="RefSeq" id="WP_176011023.1">
    <property type="nucleotide sequence ID" value="NZ_CP041372.2"/>
</dbReference>
<proteinExistence type="predicted"/>
<protein>
    <recommendedName>
        <fullName evidence="3">PD-(D/E)XK nuclease superfamily protein</fullName>
    </recommendedName>
</protein>
<name>A0A859FJS7_9BACI</name>
<organism evidence="1 2">
    <name type="scientific">Paenalkalicoccus suaedae</name>
    <dbReference type="NCBI Taxonomy" id="2592382"/>
    <lineage>
        <taxon>Bacteria</taxon>
        <taxon>Bacillati</taxon>
        <taxon>Bacillota</taxon>
        <taxon>Bacilli</taxon>
        <taxon>Bacillales</taxon>
        <taxon>Bacillaceae</taxon>
        <taxon>Paenalkalicoccus</taxon>
    </lineage>
</organism>
<evidence type="ECO:0000313" key="2">
    <source>
        <dbReference type="Proteomes" id="UP000318138"/>
    </source>
</evidence>
<reference evidence="2" key="1">
    <citation type="submission" date="2019-07" db="EMBL/GenBank/DDBJ databases">
        <title>Bacillus alkalisoli sp. nov. isolated from saline soil.</title>
        <authorList>
            <person name="Sun J.-Q."/>
            <person name="Xu L."/>
        </authorList>
    </citation>
    <scope>NUCLEOTIDE SEQUENCE [LARGE SCALE GENOMIC DNA]</scope>
    <source>
        <strain evidence="2">M4U3P1</strain>
    </source>
</reference>
<gene>
    <name evidence="1" type="ORF">FLK61_41440</name>
</gene>